<dbReference type="Proteomes" id="UP000596661">
    <property type="component" value="Chromosome 4"/>
</dbReference>
<organism evidence="1 2">
    <name type="scientific">Cannabis sativa</name>
    <name type="common">Hemp</name>
    <name type="synonym">Marijuana</name>
    <dbReference type="NCBI Taxonomy" id="3483"/>
    <lineage>
        <taxon>Eukaryota</taxon>
        <taxon>Viridiplantae</taxon>
        <taxon>Streptophyta</taxon>
        <taxon>Embryophyta</taxon>
        <taxon>Tracheophyta</taxon>
        <taxon>Spermatophyta</taxon>
        <taxon>Magnoliopsida</taxon>
        <taxon>eudicotyledons</taxon>
        <taxon>Gunneridae</taxon>
        <taxon>Pentapetalae</taxon>
        <taxon>rosids</taxon>
        <taxon>fabids</taxon>
        <taxon>Rosales</taxon>
        <taxon>Cannabaceae</taxon>
        <taxon>Cannabis</taxon>
    </lineage>
</organism>
<evidence type="ECO:0000313" key="1">
    <source>
        <dbReference type="EnsemblPlants" id="cds.novel_model_3609_5bd9a17a.2.5bd9b138"/>
    </source>
</evidence>
<dbReference type="EMBL" id="UZAU01000394">
    <property type="status" value="NOT_ANNOTATED_CDS"/>
    <property type="molecule type" value="Genomic_DNA"/>
</dbReference>
<dbReference type="Gramene" id="novel_model_3609_5bd9a17a.2.5bd9b138">
    <property type="protein sequence ID" value="cds.novel_model_3609_5bd9a17a.2.5bd9b138"/>
    <property type="gene ID" value="novel_gene_1920_5bd9a17a"/>
</dbReference>
<accession>A0A803R0I0</accession>
<sequence>MEALNSALSSAHISEGDDVVPITCFTEAVNDVTVHFQIIRLPRYMYGLVATLQNLAICMQQRLLVLPLLRME</sequence>
<name>A0A803R0I0_CANSA</name>
<keyword evidence="2" id="KW-1185">Reference proteome</keyword>
<reference evidence="1" key="1">
    <citation type="submission" date="2018-11" db="EMBL/GenBank/DDBJ databases">
        <authorList>
            <person name="Grassa J C."/>
        </authorList>
    </citation>
    <scope>NUCLEOTIDE SEQUENCE [LARGE SCALE GENOMIC DNA]</scope>
</reference>
<dbReference type="EnsemblPlants" id="novel_model_3609_5bd9a17a.2.5bd9b138">
    <property type="protein sequence ID" value="cds.novel_model_3609_5bd9a17a.2.5bd9b138"/>
    <property type="gene ID" value="novel_gene_1920_5bd9a17a"/>
</dbReference>
<reference evidence="1" key="2">
    <citation type="submission" date="2021-03" db="UniProtKB">
        <authorList>
            <consortium name="EnsemblPlants"/>
        </authorList>
    </citation>
    <scope>IDENTIFICATION</scope>
</reference>
<proteinExistence type="predicted"/>
<dbReference type="AlphaFoldDB" id="A0A803R0I0"/>
<evidence type="ECO:0000313" key="2">
    <source>
        <dbReference type="Proteomes" id="UP000596661"/>
    </source>
</evidence>
<protein>
    <submittedName>
        <fullName evidence="1">Uncharacterized protein</fullName>
    </submittedName>
</protein>